<protein>
    <submittedName>
        <fullName evidence="6">Amino acid permease</fullName>
    </submittedName>
</protein>
<feature type="transmembrane region" description="Helical" evidence="5">
    <location>
        <begin position="47"/>
        <end position="69"/>
    </location>
</feature>
<feature type="transmembrane region" description="Helical" evidence="5">
    <location>
        <begin position="428"/>
        <end position="445"/>
    </location>
</feature>
<dbReference type="InterPro" id="IPR002293">
    <property type="entry name" value="AA/rel_permease1"/>
</dbReference>
<evidence type="ECO:0000256" key="1">
    <source>
        <dbReference type="ARBA" id="ARBA00004141"/>
    </source>
</evidence>
<feature type="transmembrane region" description="Helical" evidence="5">
    <location>
        <begin position="363"/>
        <end position="385"/>
    </location>
</feature>
<dbReference type="PANTHER" id="PTHR11785:SF512">
    <property type="entry name" value="SOBREMESA, ISOFORM B"/>
    <property type="match status" value="1"/>
</dbReference>
<feature type="transmembrane region" description="Helical" evidence="5">
    <location>
        <begin position="100"/>
        <end position="125"/>
    </location>
</feature>
<organism evidence="6 7">
    <name type="scientific">Neobacillus paridis</name>
    <dbReference type="NCBI Taxonomy" id="2803862"/>
    <lineage>
        <taxon>Bacteria</taxon>
        <taxon>Bacillati</taxon>
        <taxon>Bacillota</taxon>
        <taxon>Bacilli</taxon>
        <taxon>Bacillales</taxon>
        <taxon>Bacillaceae</taxon>
        <taxon>Neobacillus</taxon>
    </lineage>
</organism>
<dbReference type="Pfam" id="PF13520">
    <property type="entry name" value="AA_permease_2"/>
    <property type="match status" value="1"/>
</dbReference>
<evidence type="ECO:0000313" key="7">
    <source>
        <dbReference type="Proteomes" id="UP000623967"/>
    </source>
</evidence>
<feature type="transmembrane region" description="Helical" evidence="5">
    <location>
        <begin position="22"/>
        <end position="41"/>
    </location>
</feature>
<reference evidence="6 7" key="1">
    <citation type="submission" date="2021-01" db="EMBL/GenBank/DDBJ databases">
        <title>Genome public.</title>
        <authorList>
            <person name="Liu C."/>
            <person name="Sun Q."/>
        </authorList>
    </citation>
    <scope>NUCLEOTIDE SEQUENCE [LARGE SCALE GENOMIC DNA]</scope>
    <source>
        <strain evidence="6 7">YIM B02564</strain>
    </source>
</reference>
<proteinExistence type="predicted"/>
<keyword evidence="3 5" id="KW-1133">Transmembrane helix</keyword>
<feature type="transmembrane region" description="Helical" evidence="5">
    <location>
        <begin position="241"/>
        <end position="266"/>
    </location>
</feature>
<accession>A0ABS1TSN7</accession>
<keyword evidence="7" id="KW-1185">Reference proteome</keyword>
<name>A0ABS1TSN7_9BACI</name>
<feature type="transmembrane region" description="Helical" evidence="5">
    <location>
        <begin position="137"/>
        <end position="155"/>
    </location>
</feature>
<feature type="transmembrane region" description="Helical" evidence="5">
    <location>
        <begin position="286"/>
        <end position="312"/>
    </location>
</feature>
<evidence type="ECO:0000256" key="5">
    <source>
        <dbReference type="SAM" id="Phobius"/>
    </source>
</evidence>
<comment type="caution">
    <text evidence="6">The sequence shown here is derived from an EMBL/GenBank/DDBJ whole genome shotgun (WGS) entry which is preliminary data.</text>
</comment>
<dbReference type="PANTHER" id="PTHR11785">
    <property type="entry name" value="AMINO ACID TRANSPORTER"/>
    <property type="match status" value="1"/>
</dbReference>
<gene>
    <name evidence="6" type="ORF">JK635_19350</name>
</gene>
<sequence>MSKVVDNLKVESVEHKELGRKLGLWAAVAISLGTTVGSGIFSSIQEVAAASGTALITILAFLVGGIINIPANLVYAELATAYPEDGGQYVYFREAGFKGLAFWCGWISFWATDPPSISIMALAIANYLGFFLGWSDLALKFVAVALVLIFMGVHLRSVEGGGKFQTFITFFKILPFVLLIGYGLFNLNGSLYSAPALKGSNIGILALLAGISATTWSFDGMGAVCYMTGEIKEPKRTMPRALLITVFAVTAIYVLLSFVVTGLLPMDKLAGSDSPIADAAAMLPGIGGSAGTITAIMAIIVIIGSLSSCIMFQPRIEYAMAKDGLWFKSFAKVHPKFETPYVSIIIQCAFAIVLIFATDLANLLGYFTLVALMKNFLTFSMIFFLRRKKSGYNPLWRMPGGYFMAGVAMFVTGTLIVSTFLWAPVAGLVAAVISIVTGVPAYYFFKHRYHIA</sequence>
<dbReference type="RefSeq" id="WP_202655576.1">
    <property type="nucleotide sequence ID" value="NZ_JAESWB010000319.1"/>
</dbReference>
<comment type="subcellular location">
    <subcellularLocation>
        <location evidence="1">Membrane</location>
        <topology evidence="1">Multi-pass membrane protein</topology>
    </subcellularLocation>
</comment>
<dbReference type="Proteomes" id="UP000623967">
    <property type="component" value="Unassembled WGS sequence"/>
</dbReference>
<dbReference type="InterPro" id="IPR050598">
    <property type="entry name" value="AminoAcid_Transporter"/>
</dbReference>
<dbReference type="Gene3D" id="1.20.1740.10">
    <property type="entry name" value="Amino acid/polyamine transporter I"/>
    <property type="match status" value="1"/>
</dbReference>
<feature type="transmembrane region" description="Helical" evidence="5">
    <location>
        <begin position="401"/>
        <end position="422"/>
    </location>
</feature>
<evidence type="ECO:0000256" key="2">
    <source>
        <dbReference type="ARBA" id="ARBA00022692"/>
    </source>
</evidence>
<dbReference type="EMBL" id="JAESWB010000319">
    <property type="protein sequence ID" value="MBL4954321.1"/>
    <property type="molecule type" value="Genomic_DNA"/>
</dbReference>
<keyword evidence="4 5" id="KW-0472">Membrane</keyword>
<feature type="transmembrane region" description="Helical" evidence="5">
    <location>
        <begin position="205"/>
        <end position="229"/>
    </location>
</feature>
<evidence type="ECO:0000256" key="4">
    <source>
        <dbReference type="ARBA" id="ARBA00023136"/>
    </source>
</evidence>
<evidence type="ECO:0000313" key="6">
    <source>
        <dbReference type="EMBL" id="MBL4954321.1"/>
    </source>
</evidence>
<keyword evidence="2 5" id="KW-0812">Transmembrane</keyword>
<feature type="transmembrane region" description="Helical" evidence="5">
    <location>
        <begin position="167"/>
        <end position="185"/>
    </location>
</feature>
<evidence type="ECO:0000256" key="3">
    <source>
        <dbReference type="ARBA" id="ARBA00022989"/>
    </source>
</evidence>
<dbReference type="PIRSF" id="PIRSF006060">
    <property type="entry name" value="AA_transporter"/>
    <property type="match status" value="1"/>
</dbReference>
<feature type="transmembrane region" description="Helical" evidence="5">
    <location>
        <begin position="339"/>
        <end position="357"/>
    </location>
</feature>